<name>A0ABM1NTQ3_DROAR</name>
<gene>
    <name evidence="3" type="primary">LOC108610641</name>
</gene>
<reference evidence="2" key="2">
    <citation type="journal article" date="2016" name="G3 (Bethesda)">
        <title>Genome Evolution in Three Species of Cactophilic Drosophila.</title>
        <authorList>
            <person name="Sanchez-Flores A."/>
            <person name="Penazola F."/>
            <person name="Carpinteyro-Ponce J."/>
            <person name="Nazario-Yepiz N."/>
            <person name="Abreu-Goodger C."/>
            <person name="Machado C.A."/>
            <person name="Markow T.A."/>
        </authorList>
    </citation>
    <scope>NUCLEOTIDE SEQUENCE [LARGE SCALE GENOMIC DNA]</scope>
</reference>
<sequence length="197" mass="22661">MRFIALSLALLSFVSATFLPGKLKGNIAQAAQNTKKLIQEEKVKFYLSLGQLIVSSDVVNKEELEKWKDFIIEWTPQASTLVEDYAALQQFSAQKEMLLDGKDDDLLNQYTNGEFQRLKNSHMNTCNRLYIAFKFAARSMIRESTDSPGHSNSIVRYFNAFARSKPNVREHHFENLFNLLTLEGVELDEWLAIQNMM</sequence>
<reference evidence="3" key="3">
    <citation type="submission" date="2025-08" db="UniProtKB">
        <authorList>
            <consortium name="RefSeq"/>
        </authorList>
    </citation>
    <scope>IDENTIFICATION</scope>
    <source>
        <tissue evidence="3">Whole organism</tissue>
    </source>
</reference>
<proteinExistence type="predicted"/>
<evidence type="ECO:0000313" key="3">
    <source>
        <dbReference type="RefSeq" id="XP_017858339.1"/>
    </source>
</evidence>
<feature type="chain" id="PRO_5046175400" evidence="1">
    <location>
        <begin position="17"/>
        <end position="197"/>
    </location>
</feature>
<dbReference type="RefSeq" id="XP_017858339.1">
    <property type="nucleotide sequence ID" value="XM_018002850.1"/>
</dbReference>
<reference evidence="2" key="1">
    <citation type="journal article" date="1997" name="Nucleic Acids Res.">
        <title>tRNAscan-SE: a program for improved detection of transfer RNA genes in genomic sequence.</title>
        <authorList>
            <person name="Lowe T.M."/>
            <person name="Eddy S.R."/>
        </authorList>
    </citation>
    <scope>NUCLEOTIDE SEQUENCE [LARGE SCALE GENOMIC DNA]</scope>
</reference>
<keyword evidence="1" id="KW-0732">Signal</keyword>
<accession>A0ABM1NTQ3</accession>
<evidence type="ECO:0000256" key="1">
    <source>
        <dbReference type="SAM" id="SignalP"/>
    </source>
</evidence>
<organism evidence="2 3">
    <name type="scientific">Drosophila arizonae</name>
    <name type="common">Fruit fly</name>
    <dbReference type="NCBI Taxonomy" id="7263"/>
    <lineage>
        <taxon>Eukaryota</taxon>
        <taxon>Metazoa</taxon>
        <taxon>Ecdysozoa</taxon>
        <taxon>Arthropoda</taxon>
        <taxon>Hexapoda</taxon>
        <taxon>Insecta</taxon>
        <taxon>Pterygota</taxon>
        <taxon>Neoptera</taxon>
        <taxon>Endopterygota</taxon>
        <taxon>Diptera</taxon>
        <taxon>Brachycera</taxon>
        <taxon>Muscomorpha</taxon>
        <taxon>Ephydroidea</taxon>
        <taxon>Drosophilidae</taxon>
        <taxon>Drosophila</taxon>
    </lineage>
</organism>
<protein>
    <submittedName>
        <fullName evidence="3">Uncharacterized protein LOC108610641</fullName>
    </submittedName>
</protein>
<dbReference type="GeneID" id="108610641"/>
<feature type="signal peptide" evidence="1">
    <location>
        <begin position="1"/>
        <end position="16"/>
    </location>
</feature>
<keyword evidence="2" id="KW-1185">Reference proteome</keyword>
<evidence type="ECO:0000313" key="2">
    <source>
        <dbReference type="Proteomes" id="UP000694904"/>
    </source>
</evidence>
<dbReference type="Proteomes" id="UP000694904">
    <property type="component" value="Chromosome 3"/>
</dbReference>